<name>A0ABP7QFB5_9BURK</name>
<evidence type="ECO:0000313" key="3">
    <source>
        <dbReference type="Proteomes" id="UP001501627"/>
    </source>
</evidence>
<evidence type="ECO:0008006" key="4">
    <source>
        <dbReference type="Google" id="ProtNLM"/>
    </source>
</evidence>
<keyword evidence="1" id="KW-1133">Transmembrane helix</keyword>
<organism evidence="2 3">
    <name type="scientific">Comamonas faecalis</name>
    <dbReference type="NCBI Taxonomy" id="1387849"/>
    <lineage>
        <taxon>Bacteria</taxon>
        <taxon>Pseudomonadati</taxon>
        <taxon>Pseudomonadota</taxon>
        <taxon>Betaproteobacteria</taxon>
        <taxon>Burkholderiales</taxon>
        <taxon>Comamonadaceae</taxon>
        <taxon>Comamonas</taxon>
    </lineage>
</organism>
<evidence type="ECO:0000256" key="1">
    <source>
        <dbReference type="SAM" id="Phobius"/>
    </source>
</evidence>
<keyword evidence="1" id="KW-0812">Transmembrane</keyword>
<dbReference type="EMBL" id="BAABBP010000001">
    <property type="protein sequence ID" value="GAA3981609.1"/>
    <property type="molecule type" value="Genomic_DNA"/>
</dbReference>
<keyword evidence="1" id="KW-0472">Membrane</keyword>
<proteinExistence type="predicted"/>
<accession>A0ABP7QFB5</accession>
<feature type="transmembrane region" description="Helical" evidence="1">
    <location>
        <begin position="36"/>
        <end position="62"/>
    </location>
</feature>
<keyword evidence="3" id="KW-1185">Reference proteome</keyword>
<gene>
    <name evidence="2" type="ORF">GCM10022279_01510</name>
</gene>
<protein>
    <recommendedName>
        <fullName evidence="4">DUF3742 family protein</fullName>
    </recommendedName>
</protein>
<evidence type="ECO:0000313" key="2">
    <source>
        <dbReference type="EMBL" id="GAA3981609.1"/>
    </source>
</evidence>
<sequence>MQTMHGAPLSAPRADDPEENGLNDILASTIRWTLRIVAFAMGLVFFFSLLAAVAILAAVWGLRALWARMTGKPVTPWVMRMNPRDGWSTVYRSTARWTAPKPPGQGARTHADVTDVVARELP</sequence>
<dbReference type="Proteomes" id="UP001501627">
    <property type="component" value="Unassembled WGS sequence"/>
</dbReference>
<reference evidence="3" key="1">
    <citation type="journal article" date="2019" name="Int. J. Syst. Evol. Microbiol.">
        <title>The Global Catalogue of Microorganisms (GCM) 10K type strain sequencing project: providing services to taxonomists for standard genome sequencing and annotation.</title>
        <authorList>
            <consortium name="The Broad Institute Genomics Platform"/>
            <consortium name="The Broad Institute Genome Sequencing Center for Infectious Disease"/>
            <person name="Wu L."/>
            <person name="Ma J."/>
        </authorList>
    </citation>
    <scope>NUCLEOTIDE SEQUENCE [LARGE SCALE GENOMIC DNA]</scope>
    <source>
        <strain evidence="3">JCM 17561</strain>
    </source>
</reference>
<comment type="caution">
    <text evidence="2">The sequence shown here is derived from an EMBL/GenBank/DDBJ whole genome shotgun (WGS) entry which is preliminary data.</text>
</comment>